<evidence type="ECO:0000313" key="3">
    <source>
        <dbReference type="Proteomes" id="UP000289738"/>
    </source>
</evidence>
<keyword evidence="1" id="KW-1133">Transmembrane helix</keyword>
<dbReference type="EMBL" id="SDMP01000009">
    <property type="protein sequence ID" value="RYR38517.1"/>
    <property type="molecule type" value="Genomic_DNA"/>
</dbReference>
<sequence length="145" mass="17104">MSKQILFIPHSNGSCSVSESSISKRVHDRKFIGRCFRGLDVTLLHSGTTMNLGRWFVRCPKWKNSYCSYFVWVDKIEGQWKALRRAFSKRKMHEDVLEVETEVKMLMKPGKIEVEIIRLRLWIMTMLIIVVLSFVCNVYLILSRF</sequence>
<comment type="caution">
    <text evidence="2">The sequence shown here is derived from an EMBL/GenBank/DDBJ whole genome shotgun (WGS) entry which is preliminary data.</text>
</comment>
<reference evidence="2 3" key="1">
    <citation type="submission" date="2019-01" db="EMBL/GenBank/DDBJ databases">
        <title>Sequencing of cultivated peanut Arachis hypogaea provides insights into genome evolution and oil improvement.</title>
        <authorList>
            <person name="Chen X."/>
        </authorList>
    </citation>
    <scope>NUCLEOTIDE SEQUENCE [LARGE SCALE GENOMIC DNA]</scope>
    <source>
        <strain evidence="3">cv. Fuhuasheng</strain>
        <tissue evidence="2">Leaves</tissue>
    </source>
</reference>
<keyword evidence="1" id="KW-0812">Transmembrane</keyword>
<protein>
    <recommendedName>
        <fullName evidence="4">Zinc finger GRF-type domain-containing protein</fullName>
    </recommendedName>
</protein>
<keyword evidence="3" id="KW-1185">Reference proteome</keyword>
<proteinExistence type="predicted"/>
<evidence type="ECO:0008006" key="4">
    <source>
        <dbReference type="Google" id="ProtNLM"/>
    </source>
</evidence>
<evidence type="ECO:0000256" key="1">
    <source>
        <dbReference type="SAM" id="Phobius"/>
    </source>
</evidence>
<dbReference type="AlphaFoldDB" id="A0A445BIL9"/>
<organism evidence="2 3">
    <name type="scientific">Arachis hypogaea</name>
    <name type="common">Peanut</name>
    <dbReference type="NCBI Taxonomy" id="3818"/>
    <lineage>
        <taxon>Eukaryota</taxon>
        <taxon>Viridiplantae</taxon>
        <taxon>Streptophyta</taxon>
        <taxon>Embryophyta</taxon>
        <taxon>Tracheophyta</taxon>
        <taxon>Spermatophyta</taxon>
        <taxon>Magnoliopsida</taxon>
        <taxon>eudicotyledons</taxon>
        <taxon>Gunneridae</taxon>
        <taxon>Pentapetalae</taxon>
        <taxon>rosids</taxon>
        <taxon>fabids</taxon>
        <taxon>Fabales</taxon>
        <taxon>Fabaceae</taxon>
        <taxon>Papilionoideae</taxon>
        <taxon>50 kb inversion clade</taxon>
        <taxon>dalbergioids sensu lato</taxon>
        <taxon>Dalbergieae</taxon>
        <taxon>Pterocarpus clade</taxon>
        <taxon>Arachis</taxon>
    </lineage>
</organism>
<dbReference type="Proteomes" id="UP000289738">
    <property type="component" value="Chromosome A09"/>
</dbReference>
<keyword evidence="1" id="KW-0472">Membrane</keyword>
<accession>A0A445BIL9</accession>
<name>A0A445BIL9_ARAHY</name>
<gene>
    <name evidence="2" type="ORF">Ahy_A09g043555</name>
</gene>
<evidence type="ECO:0000313" key="2">
    <source>
        <dbReference type="EMBL" id="RYR38517.1"/>
    </source>
</evidence>
<feature type="transmembrane region" description="Helical" evidence="1">
    <location>
        <begin position="121"/>
        <end position="142"/>
    </location>
</feature>